<evidence type="ECO:0000313" key="3">
    <source>
        <dbReference type="EMBL" id="TVV77345.1"/>
    </source>
</evidence>
<dbReference type="InterPro" id="IPR014747">
    <property type="entry name" value="Bac_photo_RC_H_C"/>
</dbReference>
<dbReference type="InterPro" id="IPR027275">
    <property type="entry name" value="PRC-brl_dom"/>
</dbReference>
<comment type="caution">
    <text evidence="3">The sequence shown here is derived from an EMBL/GenBank/DDBJ whole genome shotgun (WGS) entry which is preliminary data.</text>
</comment>
<dbReference type="OrthoDB" id="7427960at2"/>
<dbReference type="InterPro" id="IPR011033">
    <property type="entry name" value="PRC_barrel-like_sf"/>
</dbReference>
<dbReference type="AlphaFoldDB" id="A0A558RCY7"/>
<dbReference type="GO" id="GO:0030077">
    <property type="term" value="C:plasma membrane light-harvesting complex"/>
    <property type="evidence" value="ECO:0007669"/>
    <property type="project" value="InterPro"/>
</dbReference>
<evidence type="ECO:0000259" key="1">
    <source>
        <dbReference type="Pfam" id="PF05239"/>
    </source>
</evidence>
<organism evidence="3 4">
    <name type="scientific">Alterirhizorhabdus solaris</name>
    <dbReference type="NCBI Taxonomy" id="2529389"/>
    <lineage>
        <taxon>Bacteria</taxon>
        <taxon>Pseudomonadati</taxon>
        <taxon>Pseudomonadota</taxon>
        <taxon>Alphaproteobacteria</taxon>
        <taxon>Sphingomonadales</taxon>
        <taxon>Rhizorhabdaceae</taxon>
        <taxon>Alterirhizorhabdus</taxon>
    </lineage>
</organism>
<dbReference type="PANTHER" id="PTHR38463:SF1">
    <property type="entry name" value="STRESS RESPONSE PROTEIN YSNF"/>
    <property type="match status" value="1"/>
</dbReference>
<dbReference type="GO" id="GO:0019684">
    <property type="term" value="P:photosynthesis, light reaction"/>
    <property type="evidence" value="ECO:0007669"/>
    <property type="project" value="InterPro"/>
</dbReference>
<reference evidence="3 4" key="1">
    <citation type="submission" date="2019-07" db="EMBL/GenBank/DDBJ databases">
        <title>Sphingomonas solaris sp. nov., isolated from a solar panel from Boston, Massachusetts.</title>
        <authorList>
            <person name="Tanner K."/>
            <person name="Pascual J."/>
            <person name="Mancuso C."/>
            <person name="Pereto J."/>
            <person name="Khalil A."/>
            <person name="Vilanova C."/>
        </authorList>
    </citation>
    <scope>NUCLEOTIDE SEQUENCE [LARGE SCALE GENOMIC DNA]</scope>
    <source>
        <strain evidence="3 4">R4DWN</strain>
    </source>
</reference>
<gene>
    <name evidence="3" type="ORF">FOY91_00865</name>
</gene>
<proteinExistence type="predicted"/>
<feature type="domain" description="PRC-barrel" evidence="1">
    <location>
        <begin position="23"/>
        <end position="66"/>
    </location>
</feature>
<dbReference type="InterPro" id="IPR052967">
    <property type="entry name" value="Stress_Response_Assoc"/>
</dbReference>
<evidence type="ECO:0000259" key="2">
    <source>
        <dbReference type="Pfam" id="PF09557"/>
    </source>
</evidence>
<name>A0A558RCY7_9SPHN</name>
<dbReference type="InterPro" id="IPR019060">
    <property type="entry name" value="DUF2382"/>
</dbReference>
<feature type="domain" description="DUF2382" evidence="2">
    <location>
        <begin position="103"/>
        <end position="214"/>
    </location>
</feature>
<dbReference type="Pfam" id="PF05239">
    <property type="entry name" value="PRC"/>
    <property type="match status" value="1"/>
</dbReference>
<dbReference type="Pfam" id="PF09557">
    <property type="entry name" value="DUF2382"/>
    <property type="match status" value="1"/>
</dbReference>
<dbReference type="EMBL" id="VNIM01000002">
    <property type="protein sequence ID" value="TVV77345.1"/>
    <property type="molecule type" value="Genomic_DNA"/>
</dbReference>
<accession>A0A558RCY7</accession>
<dbReference type="PANTHER" id="PTHR38463">
    <property type="entry name" value="STRESS RESPONSE PROTEIN YSNF"/>
    <property type="match status" value="1"/>
</dbReference>
<evidence type="ECO:0000313" key="4">
    <source>
        <dbReference type="Proteomes" id="UP000318681"/>
    </source>
</evidence>
<sequence>MTMNRQHDVRKLAGLDDWQLEDSDQDLRGKTLMTADGREVGRIDDMLADTDAERIVGLRLDDGRVVNVDSVDIRDGCPVLLVDTANVPAAPAVGRGEVTSEHIPIVEERMNIGKRQVELGTVRVRTRVVSEDVSEDVSLREEHVNVDRRVMNERVSAADADALFQEGTIEMTETGERVVVSKDAVITGEVVVDKNVDTRVERVEGTVRRTEVDVDRDTPPNR</sequence>
<keyword evidence="4" id="KW-1185">Reference proteome</keyword>
<dbReference type="SUPFAM" id="SSF50346">
    <property type="entry name" value="PRC-barrel domain"/>
    <property type="match status" value="1"/>
</dbReference>
<dbReference type="Gene3D" id="3.90.50.10">
    <property type="entry name" value="Photosynthetic Reaction Center, subunit H, domain 2"/>
    <property type="match status" value="1"/>
</dbReference>
<dbReference type="Proteomes" id="UP000318681">
    <property type="component" value="Unassembled WGS sequence"/>
</dbReference>
<protein>
    <submittedName>
        <fullName evidence="3">DUF2382 domain-containing protein</fullName>
    </submittedName>
</protein>